<accession>W9CMP5</accession>
<dbReference type="AlphaFoldDB" id="W9CMP5"/>
<protein>
    <submittedName>
        <fullName evidence="2">Uncharacterized protein</fullName>
    </submittedName>
</protein>
<dbReference type="STRING" id="1432307.W9CMP5"/>
<evidence type="ECO:0000313" key="2">
    <source>
        <dbReference type="EMBL" id="ESZ98072.1"/>
    </source>
</evidence>
<dbReference type="EMBL" id="AYSA01000054">
    <property type="protein sequence ID" value="ESZ98072.1"/>
    <property type="molecule type" value="Genomic_DNA"/>
</dbReference>
<dbReference type="OrthoDB" id="3440083at2759"/>
<sequence length="259" mass="25585">MKGFLRAPLLVVVGWASLAQGYQHVPKDLSDIIAALEGAQGGKGEVTTVTAAAAAAAVKTVTAAAVTKEITMTMTVTKSIQGAAVQAAGTGGQFSFLTSTVFASGAPPTVTVTPIPQMITQTVTEQVMVTMMATQMSVVTSMVTMTMMQTITMMVSVTMQGATTVASASTALSQAAIQGATTATTKASASTALSQAAIQGATVASVTTSAVSSAVSQAGASSAPVLGAAQVAQPSPVDINTFSLSSSLVLGNLAVSTSV</sequence>
<feature type="chain" id="PRO_5004922067" evidence="1">
    <location>
        <begin position="22"/>
        <end position="259"/>
    </location>
</feature>
<dbReference type="Proteomes" id="UP000019487">
    <property type="component" value="Unassembled WGS sequence"/>
</dbReference>
<feature type="signal peptide" evidence="1">
    <location>
        <begin position="1"/>
        <end position="21"/>
    </location>
</feature>
<proteinExistence type="predicted"/>
<dbReference type="HOGENOM" id="CLU_1224596_0_0_1"/>
<keyword evidence="3" id="KW-1185">Reference proteome</keyword>
<organism evidence="2 3">
    <name type="scientific">Sclerotinia borealis (strain F-4128)</name>
    <dbReference type="NCBI Taxonomy" id="1432307"/>
    <lineage>
        <taxon>Eukaryota</taxon>
        <taxon>Fungi</taxon>
        <taxon>Dikarya</taxon>
        <taxon>Ascomycota</taxon>
        <taxon>Pezizomycotina</taxon>
        <taxon>Leotiomycetes</taxon>
        <taxon>Helotiales</taxon>
        <taxon>Sclerotiniaceae</taxon>
        <taxon>Sclerotinia</taxon>
    </lineage>
</organism>
<reference evidence="2 3" key="1">
    <citation type="journal article" date="2014" name="Genome Announc.">
        <title>Draft genome sequence of Sclerotinia borealis, a psychrophilic plant pathogenic fungus.</title>
        <authorList>
            <person name="Mardanov A.V."/>
            <person name="Beletsky A.V."/>
            <person name="Kadnikov V.V."/>
            <person name="Ignatov A.N."/>
            <person name="Ravin N.V."/>
        </authorList>
    </citation>
    <scope>NUCLEOTIDE SEQUENCE [LARGE SCALE GENOMIC DNA]</scope>
    <source>
        <strain evidence="3">F-4157</strain>
    </source>
</reference>
<evidence type="ECO:0000313" key="3">
    <source>
        <dbReference type="Proteomes" id="UP000019487"/>
    </source>
</evidence>
<keyword evidence="1" id="KW-0732">Signal</keyword>
<gene>
    <name evidence="2" type="ORF">SBOR_1528</name>
</gene>
<name>W9CMP5_SCLBF</name>
<evidence type="ECO:0000256" key="1">
    <source>
        <dbReference type="SAM" id="SignalP"/>
    </source>
</evidence>
<comment type="caution">
    <text evidence="2">The sequence shown here is derived from an EMBL/GenBank/DDBJ whole genome shotgun (WGS) entry which is preliminary data.</text>
</comment>